<evidence type="ECO:0000313" key="3">
    <source>
        <dbReference type="Proteomes" id="UP000243205"/>
    </source>
</evidence>
<keyword evidence="3" id="KW-1185">Reference proteome</keyword>
<dbReference type="PANTHER" id="PTHR12526">
    <property type="entry name" value="GLYCOSYLTRANSFERASE"/>
    <property type="match status" value="1"/>
</dbReference>
<gene>
    <name evidence="2" type="ORF">SAMN05661003_102300</name>
</gene>
<accession>A0A1G6Z5K5</accession>
<dbReference type="STRING" id="57664.SAMN05661003_102300"/>
<dbReference type="SUPFAM" id="SSF53756">
    <property type="entry name" value="UDP-Glycosyltransferase/glycogen phosphorylase"/>
    <property type="match status" value="1"/>
</dbReference>
<dbReference type="AlphaFoldDB" id="A0A1G6Z5K5"/>
<dbReference type="Gene3D" id="3.40.50.2000">
    <property type="entry name" value="Glycogen Phosphorylase B"/>
    <property type="match status" value="2"/>
</dbReference>
<evidence type="ECO:0000259" key="1">
    <source>
        <dbReference type="Pfam" id="PF13439"/>
    </source>
</evidence>
<dbReference type="Pfam" id="PF13439">
    <property type="entry name" value="Glyco_transf_4"/>
    <property type="match status" value="1"/>
</dbReference>
<proteinExistence type="predicted"/>
<dbReference type="GO" id="GO:0016757">
    <property type="term" value="F:glycosyltransferase activity"/>
    <property type="evidence" value="ECO:0007669"/>
    <property type="project" value="TreeGrafter"/>
</dbReference>
<reference evidence="3" key="1">
    <citation type="submission" date="2016-10" db="EMBL/GenBank/DDBJ databases">
        <authorList>
            <person name="Varghese N."/>
            <person name="Submissions S."/>
        </authorList>
    </citation>
    <scope>NUCLEOTIDE SEQUENCE [LARGE SCALE GENOMIC DNA]</scope>
    <source>
        <strain evidence="3">DSM 8987</strain>
    </source>
</reference>
<feature type="domain" description="Glycosyltransferase subfamily 4-like N-terminal" evidence="1">
    <location>
        <begin position="98"/>
        <end position="199"/>
    </location>
</feature>
<protein>
    <submittedName>
        <fullName evidence="2">Glycosyltransferase involved in cell wall bisynthesis</fullName>
    </submittedName>
</protein>
<dbReference type="InterPro" id="IPR028098">
    <property type="entry name" value="Glyco_trans_4-like_N"/>
</dbReference>
<organism evidence="2 3">
    <name type="scientific">Desulfuromonas thiophila</name>
    <dbReference type="NCBI Taxonomy" id="57664"/>
    <lineage>
        <taxon>Bacteria</taxon>
        <taxon>Pseudomonadati</taxon>
        <taxon>Thermodesulfobacteriota</taxon>
        <taxon>Desulfuromonadia</taxon>
        <taxon>Desulfuromonadales</taxon>
        <taxon>Desulfuromonadaceae</taxon>
        <taxon>Desulfuromonas</taxon>
    </lineage>
</organism>
<dbReference type="Proteomes" id="UP000243205">
    <property type="component" value="Unassembled WGS sequence"/>
</dbReference>
<dbReference type="EMBL" id="FNAQ01000002">
    <property type="protein sequence ID" value="SDD97732.1"/>
    <property type="molecule type" value="Genomic_DNA"/>
</dbReference>
<dbReference type="CDD" id="cd03801">
    <property type="entry name" value="GT4_PimA-like"/>
    <property type="match status" value="1"/>
</dbReference>
<keyword evidence="2" id="KW-0808">Transferase</keyword>
<sequence length="428" mass="47086">MRILHLISQVPAATGSGIYLQAALCHARRAGHENFLLAGVSEEFAGSLWHDSLACQGHRFVHFGRDLPHAVVGMSDVMPYASCRFCDLSAAELQRYEACFADCLQRVVSQWRPDLIHAQHLWLVTALACRLFPQLPIVASCHGTDLRQLQLCPHLADRVIAGCRALRRVYALHPDQQLEIAGRYGIAAQRIELVGSGYNEQLFYLPDQPRPVGPLQLVYAGKLSRAKGVPWLLRALLGLPQGDWQLHLAGDGQGEEKAEILQLVAQRPQQLCWHGAIRQAQLAQLLRSSHLCLLPSLYEGLPLILLEALACGCHVLTTELPGTRALFAGVADERIERIRLPLLEGVDRPAAAAEDDFIAALQTGLQRQLQLLRAADAAARPQLSAEISVVLERYRWETTFRRMEQGYWAALAEPPGGGFCGLAGGDGE</sequence>
<dbReference type="RefSeq" id="WP_171906300.1">
    <property type="nucleotide sequence ID" value="NZ_FNAQ01000002.1"/>
</dbReference>
<name>A0A1G6Z5K5_9BACT</name>
<dbReference type="Pfam" id="PF13692">
    <property type="entry name" value="Glyco_trans_1_4"/>
    <property type="match status" value="1"/>
</dbReference>
<dbReference type="PANTHER" id="PTHR12526:SF636">
    <property type="entry name" value="BLL3647 PROTEIN"/>
    <property type="match status" value="1"/>
</dbReference>
<evidence type="ECO:0000313" key="2">
    <source>
        <dbReference type="EMBL" id="SDD97732.1"/>
    </source>
</evidence>